<dbReference type="InterPro" id="IPR018517">
    <property type="entry name" value="tRNA_hU_synthase_CS"/>
</dbReference>
<keyword evidence="5 12" id="KW-0288">FMN</keyword>
<dbReference type="InterPro" id="IPR001269">
    <property type="entry name" value="DUS_fam"/>
</dbReference>
<comment type="similarity">
    <text evidence="12">Belongs to the dus family.</text>
</comment>
<dbReference type="GO" id="GO:0017150">
    <property type="term" value="F:tRNA dihydrouridine synthase activity"/>
    <property type="evidence" value="ECO:0007669"/>
    <property type="project" value="InterPro"/>
</dbReference>
<keyword evidence="3" id="KW-0820">tRNA-binding</keyword>
<comment type="cofactor">
    <cofactor evidence="1 12 14">
        <name>FMN</name>
        <dbReference type="ChEBI" id="CHEBI:58210"/>
    </cofactor>
</comment>
<dbReference type="STRING" id="1802312.A3C06_04610"/>
<evidence type="ECO:0000256" key="5">
    <source>
        <dbReference type="ARBA" id="ARBA00022643"/>
    </source>
</evidence>
<evidence type="ECO:0000256" key="2">
    <source>
        <dbReference type="ARBA" id="ARBA00002790"/>
    </source>
</evidence>
<evidence type="ECO:0000256" key="13">
    <source>
        <dbReference type="PIRSR" id="PIRSR006621-1"/>
    </source>
</evidence>
<name>A0A1G2MT85_9BACT</name>
<evidence type="ECO:0000256" key="9">
    <source>
        <dbReference type="ARBA" id="ARBA00023002"/>
    </source>
</evidence>
<dbReference type="GO" id="GO:0050660">
    <property type="term" value="F:flavin adenine dinucleotide binding"/>
    <property type="evidence" value="ECO:0007669"/>
    <property type="project" value="InterPro"/>
</dbReference>
<evidence type="ECO:0000256" key="7">
    <source>
        <dbReference type="ARBA" id="ARBA00022857"/>
    </source>
</evidence>
<evidence type="ECO:0000256" key="14">
    <source>
        <dbReference type="PIRSR" id="PIRSR006621-2"/>
    </source>
</evidence>
<dbReference type="GO" id="GO:0000049">
    <property type="term" value="F:tRNA binding"/>
    <property type="evidence" value="ECO:0007669"/>
    <property type="project" value="UniProtKB-KW"/>
</dbReference>
<feature type="binding site" evidence="14">
    <location>
        <position position="171"/>
    </location>
    <ligand>
        <name>FMN</name>
        <dbReference type="ChEBI" id="CHEBI:58210"/>
    </ligand>
</feature>
<dbReference type="SUPFAM" id="SSF51395">
    <property type="entry name" value="FMN-linked oxidoreductases"/>
    <property type="match status" value="1"/>
</dbReference>
<keyword evidence="9 12" id="KW-0560">Oxidoreductase</keyword>
<keyword evidence="14" id="KW-0547">Nucleotide-binding</keyword>
<dbReference type="PANTHER" id="PTHR11082:SF25">
    <property type="entry name" value="DUS-LIKE FMN-BINDING DOMAIN-CONTAINING PROTEIN"/>
    <property type="match status" value="1"/>
</dbReference>
<comment type="function">
    <text evidence="2 12">Catalyzes the synthesis of 5,6-dihydrouridine (D), a modified base found in the D-loop of most tRNAs, via the reduction of the C5-C6 double bond in target uridines.</text>
</comment>
<dbReference type="Proteomes" id="UP000177565">
    <property type="component" value="Unassembled WGS sequence"/>
</dbReference>
<dbReference type="AlphaFoldDB" id="A0A1G2MT85"/>
<evidence type="ECO:0000256" key="4">
    <source>
        <dbReference type="ARBA" id="ARBA00022630"/>
    </source>
</evidence>
<keyword evidence="7" id="KW-0521">NADP</keyword>
<gene>
    <name evidence="16" type="ORF">A3C06_04610</name>
</gene>
<feature type="binding site" evidence="14">
    <location>
        <position position="73"/>
    </location>
    <ligand>
        <name>FMN</name>
        <dbReference type="ChEBI" id="CHEBI:58210"/>
    </ligand>
</feature>
<comment type="catalytic activity">
    <reaction evidence="10">
        <text>a 5,6-dihydrouridine in tRNA + NADP(+) = a uridine in tRNA + NADPH + H(+)</text>
        <dbReference type="Rhea" id="RHEA:23624"/>
        <dbReference type="Rhea" id="RHEA-COMP:13339"/>
        <dbReference type="Rhea" id="RHEA-COMP:13887"/>
        <dbReference type="ChEBI" id="CHEBI:15378"/>
        <dbReference type="ChEBI" id="CHEBI:57783"/>
        <dbReference type="ChEBI" id="CHEBI:58349"/>
        <dbReference type="ChEBI" id="CHEBI:65315"/>
        <dbReference type="ChEBI" id="CHEBI:74443"/>
    </reaction>
</comment>
<protein>
    <recommendedName>
        <fullName evidence="12">tRNA-dihydrouridine synthase</fullName>
        <ecNumber evidence="12">1.3.1.-</ecNumber>
    </recommendedName>
</protein>
<dbReference type="InterPro" id="IPR024036">
    <property type="entry name" value="tRNA-dHydroUridine_Synthase_C"/>
</dbReference>
<dbReference type="Pfam" id="PF01207">
    <property type="entry name" value="Dus"/>
    <property type="match status" value="1"/>
</dbReference>
<dbReference type="PIRSF" id="PIRSF006621">
    <property type="entry name" value="Dus"/>
    <property type="match status" value="1"/>
</dbReference>
<evidence type="ECO:0000256" key="10">
    <source>
        <dbReference type="ARBA" id="ARBA00048205"/>
    </source>
</evidence>
<proteinExistence type="inferred from homology"/>
<accession>A0A1G2MT85</accession>
<dbReference type="Gene3D" id="3.20.20.70">
    <property type="entry name" value="Aldolase class I"/>
    <property type="match status" value="1"/>
</dbReference>
<sequence>MVSFWNNLPRPFFALAPLADVTDAAFRSIISEYGKPDVSFTEFTSADGLVSAGREKLLVNLKYSESERPIVAQLFSANPEKMYEAAKLVAKLGFDGLDINMGCPDRSVCKQGAGGALIRKPKLAQEIIRAAKEGVGGLPVSLKTRIGYSKDELVDWLPALLETGPAAVTIHARTVKEMSLVSARWQYVAEAVAIRDSLKSGTLILGNGDAVDLADARQKVKETGADGVMLGRAIFGNPWLFAEPAKIPSVKEKLSVMLEHARLFEEYFKGTKHFAIMKKHFKAYVSGFDGAKEFRGQLMEAENLVQVEEIVGERLKTLI</sequence>
<dbReference type="PROSITE" id="PS01136">
    <property type="entry name" value="UPF0034"/>
    <property type="match status" value="1"/>
</dbReference>
<evidence type="ECO:0000313" key="17">
    <source>
        <dbReference type="Proteomes" id="UP000177565"/>
    </source>
</evidence>
<dbReference type="EC" id="1.3.1.-" evidence="12"/>
<dbReference type="EMBL" id="MHRQ01000024">
    <property type="protein sequence ID" value="OHA26242.1"/>
    <property type="molecule type" value="Genomic_DNA"/>
</dbReference>
<evidence type="ECO:0000256" key="3">
    <source>
        <dbReference type="ARBA" id="ARBA00022555"/>
    </source>
</evidence>
<evidence type="ECO:0000256" key="12">
    <source>
        <dbReference type="PIRNR" id="PIRNR006621"/>
    </source>
</evidence>
<evidence type="ECO:0000256" key="8">
    <source>
        <dbReference type="ARBA" id="ARBA00022884"/>
    </source>
</evidence>
<reference evidence="16 17" key="1">
    <citation type="journal article" date="2016" name="Nat. Commun.">
        <title>Thousands of microbial genomes shed light on interconnected biogeochemical processes in an aquifer system.</title>
        <authorList>
            <person name="Anantharaman K."/>
            <person name="Brown C.T."/>
            <person name="Hug L.A."/>
            <person name="Sharon I."/>
            <person name="Castelle C.J."/>
            <person name="Probst A.J."/>
            <person name="Thomas B.C."/>
            <person name="Singh A."/>
            <person name="Wilkins M.J."/>
            <person name="Karaoz U."/>
            <person name="Brodie E.L."/>
            <person name="Williams K.H."/>
            <person name="Hubbard S.S."/>
            <person name="Banfield J.F."/>
        </authorList>
    </citation>
    <scope>NUCLEOTIDE SEQUENCE [LARGE SCALE GENOMIC DNA]</scope>
</reference>
<dbReference type="CDD" id="cd02801">
    <property type="entry name" value="DUS_like_FMN"/>
    <property type="match status" value="1"/>
</dbReference>
<keyword evidence="8" id="KW-0694">RNA-binding</keyword>
<feature type="active site" description="Proton donor" evidence="13">
    <location>
        <position position="103"/>
    </location>
</feature>
<feature type="binding site" evidence="14">
    <location>
        <begin position="231"/>
        <end position="232"/>
    </location>
    <ligand>
        <name>FMN</name>
        <dbReference type="ChEBI" id="CHEBI:58210"/>
    </ligand>
</feature>
<feature type="domain" description="DUS-like FMN-binding" evidence="15">
    <location>
        <begin position="15"/>
        <end position="311"/>
    </location>
</feature>
<dbReference type="PANTHER" id="PTHR11082">
    <property type="entry name" value="TRNA-DIHYDROURIDINE SYNTHASE"/>
    <property type="match status" value="1"/>
</dbReference>
<evidence type="ECO:0000259" key="15">
    <source>
        <dbReference type="Pfam" id="PF01207"/>
    </source>
</evidence>
<keyword evidence="6 12" id="KW-0819">tRNA processing</keyword>
<keyword evidence="4 12" id="KW-0285">Flavoprotein</keyword>
<evidence type="ECO:0000256" key="11">
    <source>
        <dbReference type="ARBA" id="ARBA00048802"/>
    </source>
</evidence>
<evidence type="ECO:0000256" key="1">
    <source>
        <dbReference type="ARBA" id="ARBA00001917"/>
    </source>
</evidence>
<comment type="catalytic activity">
    <reaction evidence="11">
        <text>a 5,6-dihydrouridine in tRNA + NAD(+) = a uridine in tRNA + NADH + H(+)</text>
        <dbReference type="Rhea" id="RHEA:54452"/>
        <dbReference type="Rhea" id="RHEA-COMP:13339"/>
        <dbReference type="Rhea" id="RHEA-COMP:13887"/>
        <dbReference type="ChEBI" id="CHEBI:15378"/>
        <dbReference type="ChEBI" id="CHEBI:57540"/>
        <dbReference type="ChEBI" id="CHEBI:57945"/>
        <dbReference type="ChEBI" id="CHEBI:65315"/>
        <dbReference type="ChEBI" id="CHEBI:74443"/>
    </reaction>
</comment>
<dbReference type="InterPro" id="IPR035587">
    <property type="entry name" value="DUS-like_FMN-bd"/>
</dbReference>
<feature type="binding site" evidence="14">
    <location>
        <position position="143"/>
    </location>
    <ligand>
        <name>FMN</name>
        <dbReference type="ChEBI" id="CHEBI:58210"/>
    </ligand>
</feature>
<dbReference type="InterPro" id="IPR013785">
    <property type="entry name" value="Aldolase_TIM"/>
</dbReference>
<comment type="caution">
    <text evidence="16">The sequence shown here is derived from an EMBL/GenBank/DDBJ whole genome shotgun (WGS) entry which is preliminary data.</text>
</comment>
<evidence type="ECO:0000256" key="6">
    <source>
        <dbReference type="ARBA" id="ARBA00022694"/>
    </source>
</evidence>
<dbReference type="Gene3D" id="1.10.1200.80">
    <property type="entry name" value="Putative flavin oxidoreducatase, domain 2"/>
    <property type="match status" value="1"/>
</dbReference>
<organism evidence="16 17">
    <name type="scientific">Candidatus Taylorbacteria bacterium RIFCSPHIGHO2_02_FULL_46_13</name>
    <dbReference type="NCBI Taxonomy" id="1802312"/>
    <lineage>
        <taxon>Bacteria</taxon>
        <taxon>Candidatus Tayloriibacteriota</taxon>
    </lineage>
</organism>
<evidence type="ECO:0000313" key="16">
    <source>
        <dbReference type="EMBL" id="OHA26242.1"/>
    </source>
</evidence>